<keyword evidence="1" id="KW-0507">mRNA processing</keyword>
<dbReference type="GO" id="GO:0006508">
    <property type="term" value="P:proteolysis"/>
    <property type="evidence" value="ECO:0007669"/>
    <property type="project" value="InterPro"/>
</dbReference>
<evidence type="ECO:0000313" key="6">
    <source>
        <dbReference type="EMBL" id="CCF53025.1"/>
    </source>
</evidence>
<evidence type="ECO:0000256" key="1">
    <source>
        <dbReference type="ARBA" id="ARBA00022664"/>
    </source>
</evidence>
<dbReference type="Gene3D" id="4.10.60.10">
    <property type="entry name" value="Zinc finger, CCHC-type"/>
    <property type="match status" value="1"/>
</dbReference>
<evidence type="ECO:0000259" key="5">
    <source>
        <dbReference type="PROSITE" id="PS50878"/>
    </source>
</evidence>
<feature type="domain" description="Reverse transcriptase" evidence="5">
    <location>
        <begin position="613"/>
        <end position="780"/>
    </location>
</feature>
<keyword evidence="7" id="KW-1185">Reference proteome</keyword>
<keyword evidence="2" id="KW-0862">Zinc</keyword>
<gene>
    <name evidence="6" type="ORF">UHOR_15791</name>
</gene>
<dbReference type="Gene3D" id="3.30.70.270">
    <property type="match status" value="1"/>
</dbReference>
<dbReference type="Pfam" id="PF00098">
    <property type="entry name" value="zf-CCHC"/>
    <property type="match status" value="1"/>
</dbReference>
<dbReference type="InterPro" id="IPR043128">
    <property type="entry name" value="Rev_trsase/Diguanyl_cyclase"/>
</dbReference>
<name>I2G1I2_USTHO</name>
<organism evidence="6 7">
    <name type="scientific">Ustilago hordei</name>
    <name type="common">Barley covered smut fungus</name>
    <dbReference type="NCBI Taxonomy" id="120017"/>
    <lineage>
        <taxon>Eukaryota</taxon>
        <taxon>Fungi</taxon>
        <taxon>Dikarya</taxon>
        <taxon>Basidiomycota</taxon>
        <taxon>Ustilaginomycotina</taxon>
        <taxon>Ustilaginomycetes</taxon>
        <taxon>Ustilaginales</taxon>
        <taxon>Ustilaginaceae</taxon>
        <taxon>Ustilago</taxon>
    </lineage>
</organism>
<dbReference type="Gene3D" id="3.10.10.10">
    <property type="entry name" value="HIV Type 1 Reverse Transcriptase, subunit A, domain 1"/>
    <property type="match status" value="1"/>
</dbReference>
<evidence type="ECO:0000259" key="4">
    <source>
        <dbReference type="PROSITE" id="PS50158"/>
    </source>
</evidence>
<dbReference type="InterPro" id="IPR053134">
    <property type="entry name" value="RNA-dir_DNA_polymerase"/>
</dbReference>
<dbReference type="InterPro" id="IPR036875">
    <property type="entry name" value="Znf_CCHC_sf"/>
</dbReference>
<evidence type="ECO:0000256" key="3">
    <source>
        <dbReference type="SAM" id="MobiDB-lite"/>
    </source>
</evidence>
<dbReference type="PANTHER" id="PTHR24559">
    <property type="entry name" value="TRANSPOSON TY3-I GAG-POL POLYPROTEIN"/>
    <property type="match status" value="1"/>
</dbReference>
<dbReference type="STRING" id="1128400.I2G1I2"/>
<keyword evidence="2" id="KW-0479">Metal-binding</keyword>
<dbReference type="InterPro" id="IPR000477">
    <property type="entry name" value="RT_dom"/>
</dbReference>
<comment type="caution">
    <text evidence="6">The sequence shown here is derived from an EMBL/GenBank/DDBJ whole genome shotgun (WGS) entry which is preliminary data.</text>
</comment>
<feature type="domain" description="CCHC-type" evidence="4">
    <location>
        <begin position="458"/>
        <end position="474"/>
    </location>
</feature>
<dbReference type="GO" id="GO:0004190">
    <property type="term" value="F:aspartic-type endopeptidase activity"/>
    <property type="evidence" value="ECO:0007669"/>
    <property type="project" value="InterPro"/>
</dbReference>
<dbReference type="InterPro" id="IPR043502">
    <property type="entry name" value="DNA/RNA_pol_sf"/>
</dbReference>
<dbReference type="HOGENOM" id="CLU_359270_0_0_1"/>
<feature type="non-terminal residue" evidence="6">
    <location>
        <position position="780"/>
    </location>
</feature>
<dbReference type="AlphaFoldDB" id="I2G1I2"/>
<dbReference type="EMBL" id="CAGI01000179">
    <property type="protein sequence ID" value="CCF53025.1"/>
    <property type="molecule type" value="Genomic_DNA"/>
</dbReference>
<sequence>MSAPLQLLAPLPTLESLAAHTSQLSAEMRSFFVSYEEEKITKETVLGKFSALDVTLTALKNQITELSRLHLQFNLFKATNDVEFAKVKTVMQNSLDSLSDSIKALGNETKLSIDEINGKLGAFPTQFTQAIDDCFAQLSQQNERRTHEIVQEYAVPQQPAEGLLPSDEVMPSPAKQETSVTDTQDAGDVSLAQVIEDKIDWSEDLNDATNDHEIFNASKDARIPKFRPYNDSTEETAGEWLQDFVEVLVDSRVSKSRWPVAISSCLEGSPIGWWHAFRKKYSSFSWTLYRQAFLEAHEERNPAFTARRKIKALVFKDMDSYIKNFRKLVLLTPPGSFTDSEWVDRFCEKLPSRYCDLVHDIQRKNIVDNFEEVVQEACNFKNGNVAVQSQFADHTTKDSSGRQSTHFNVWKKVERRPMSLHATSHKSTRNSHLKSARRSEPRKHTPTLPAPVADENTKCYHCHKLGHFSRDCPQRTKRAGMHTLHMVSRVDHLPKINVHLPDGLRVFMLADTGASHNYVAGDFLEFLQKNGTHITERKCSLEVIQTTSSEITTASKLVTLPLIIAGQRTRAEFVWHDDEPALGLKLLINGHVPPRRRSPAEDCVIHDFINESLENGTIRHSSSAWSSPVHIVPKPDGKKHVMINYCALNRVTRWDAYPIPHVDDPLNLLAGSRYFTSLDFLNGFWQIPMKESHKGVTAFSCQYGHFEWNVMPMGLTNVPAMFQRAMNDVLADFIDQCCIVYLDDITVFSPDLETHKKDIDKVCAALKAAGFVLSLHKCHF</sequence>
<feature type="region of interest" description="Disordered" evidence="3">
    <location>
        <begin position="419"/>
        <end position="452"/>
    </location>
</feature>
<dbReference type="SUPFAM" id="SSF56672">
    <property type="entry name" value="DNA/RNA polymerases"/>
    <property type="match status" value="1"/>
</dbReference>
<accession>I2G1I2</accession>
<dbReference type="PROSITE" id="PS00141">
    <property type="entry name" value="ASP_PROTEASE"/>
    <property type="match status" value="1"/>
</dbReference>
<dbReference type="Proteomes" id="UP000006174">
    <property type="component" value="Unassembled WGS sequence"/>
</dbReference>
<dbReference type="eggNOG" id="KOG0017">
    <property type="taxonomic scope" value="Eukaryota"/>
</dbReference>
<evidence type="ECO:0000256" key="2">
    <source>
        <dbReference type="PROSITE-ProRule" id="PRU00047"/>
    </source>
</evidence>
<evidence type="ECO:0000313" key="7">
    <source>
        <dbReference type="Proteomes" id="UP000006174"/>
    </source>
</evidence>
<dbReference type="PANTHER" id="PTHR24559:SF444">
    <property type="entry name" value="REVERSE TRANSCRIPTASE DOMAIN-CONTAINING PROTEIN"/>
    <property type="match status" value="1"/>
</dbReference>
<dbReference type="GO" id="GO:0003676">
    <property type="term" value="F:nucleic acid binding"/>
    <property type="evidence" value="ECO:0007669"/>
    <property type="project" value="InterPro"/>
</dbReference>
<dbReference type="GO" id="GO:0008270">
    <property type="term" value="F:zinc ion binding"/>
    <property type="evidence" value="ECO:0007669"/>
    <property type="project" value="UniProtKB-KW"/>
</dbReference>
<keyword evidence="2" id="KW-0863">Zinc-finger</keyword>
<reference evidence="6 7" key="1">
    <citation type="journal article" date="2012" name="Plant Cell">
        <title>Genome comparison of barley and maize smut fungi reveals targeted loss of RNA silencing components and species-specific presence of transposable elements.</title>
        <authorList>
            <person name="Laurie J.D."/>
            <person name="Ali S."/>
            <person name="Linning R."/>
            <person name="Mannhaupt G."/>
            <person name="Wong P."/>
            <person name="Gueldener U."/>
            <person name="Muensterkoetter M."/>
            <person name="Moore R."/>
            <person name="Kahmann R."/>
            <person name="Bakkeren G."/>
            <person name="Schirawski J."/>
        </authorList>
    </citation>
    <scope>NUCLEOTIDE SEQUENCE [LARGE SCALE GENOMIC DNA]</scope>
    <source>
        <strain evidence="7">Uh4875-4</strain>
    </source>
</reference>
<protein>
    <submittedName>
        <fullName evidence="6">Uncharacterized protein</fullName>
    </submittedName>
</protein>
<dbReference type="InterPro" id="IPR001969">
    <property type="entry name" value="Aspartic_peptidase_AS"/>
</dbReference>
<dbReference type="SMART" id="SM00343">
    <property type="entry name" value="ZnF_C2HC"/>
    <property type="match status" value="1"/>
</dbReference>
<dbReference type="PROSITE" id="PS50878">
    <property type="entry name" value="RT_POL"/>
    <property type="match status" value="1"/>
</dbReference>
<dbReference type="CDD" id="cd01647">
    <property type="entry name" value="RT_LTR"/>
    <property type="match status" value="1"/>
</dbReference>
<feature type="compositionally biased region" description="Basic residues" evidence="3">
    <location>
        <begin position="423"/>
        <end position="436"/>
    </location>
</feature>
<dbReference type="SUPFAM" id="SSF57756">
    <property type="entry name" value="Retrovirus zinc finger-like domains"/>
    <property type="match status" value="1"/>
</dbReference>
<proteinExistence type="predicted"/>
<dbReference type="GO" id="GO:0006397">
    <property type="term" value="P:mRNA processing"/>
    <property type="evidence" value="ECO:0007669"/>
    <property type="project" value="UniProtKB-KW"/>
</dbReference>
<dbReference type="Pfam" id="PF00078">
    <property type="entry name" value="RVT_1"/>
    <property type="match status" value="1"/>
</dbReference>
<dbReference type="PROSITE" id="PS50158">
    <property type="entry name" value="ZF_CCHC"/>
    <property type="match status" value="1"/>
</dbReference>
<dbReference type="InterPro" id="IPR001878">
    <property type="entry name" value="Znf_CCHC"/>
</dbReference>